<feature type="compositionally biased region" description="Basic and acidic residues" evidence="1">
    <location>
        <begin position="182"/>
        <end position="196"/>
    </location>
</feature>
<dbReference type="HOGENOM" id="CLU_068278_0_0_1"/>
<dbReference type="GeneID" id="19155435"/>
<dbReference type="OrthoDB" id="5206740at2759"/>
<sequence length="289" mass="31466">MAAGNRPKLSLKTSGLTVNYNASTTSRISVNTGVTMTPTSSNTFANTFDLVYRPSPVSTISSPATVTQRKPAGHPLSATARSPGQPYSLNLPFGLQSILKNSPLPKDIRRPSACSADASTRISGRRVFFPPTKKVTFRVILEEEIVTTEYVKCHADLSSSDDESSSSELEEESSTPLGDGNKGFRETQVRVDEYTGRGRRKRKSVTSSEADEGDWTRGRRSRSRSTSARRTKRKKRRWEWTAELGPPVVDLEVGTEATIVGVQAVTHGQPPASDVSVEKAVHLDQAATQ</sequence>
<feature type="compositionally biased region" description="Basic residues" evidence="1">
    <location>
        <begin position="218"/>
        <end position="237"/>
    </location>
</feature>
<feature type="region of interest" description="Disordered" evidence="1">
    <location>
        <begin position="61"/>
        <end position="85"/>
    </location>
</feature>
<feature type="region of interest" description="Disordered" evidence="1">
    <location>
        <begin position="156"/>
        <end position="237"/>
    </location>
</feature>
<dbReference type="AlphaFoldDB" id="W9YRB4"/>
<comment type="caution">
    <text evidence="2">The sequence shown here is derived from an EMBL/GenBank/DDBJ whole genome shotgun (WGS) entry which is preliminary data.</text>
</comment>
<dbReference type="RefSeq" id="XP_007719636.1">
    <property type="nucleotide sequence ID" value="XM_007721446.1"/>
</dbReference>
<dbReference type="Proteomes" id="UP000019484">
    <property type="component" value="Unassembled WGS sequence"/>
</dbReference>
<evidence type="ECO:0000256" key="1">
    <source>
        <dbReference type="SAM" id="MobiDB-lite"/>
    </source>
</evidence>
<accession>W9YRB4</accession>
<evidence type="ECO:0000313" key="3">
    <source>
        <dbReference type="Proteomes" id="UP000019484"/>
    </source>
</evidence>
<dbReference type="STRING" id="1182541.W9YRB4"/>
<reference evidence="2 3" key="1">
    <citation type="submission" date="2013-03" db="EMBL/GenBank/DDBJ databases">
        <title>The Genome Sequence of Capronia coronata CBS 617.96.</title>
        <authorList>
            <consortium name="The Broad Institute Genomics Platform"/>
            <person name="Cuomo C."/>
            <person name="de Hoog S."/>
            <person name="Gorbushina A."/>
            <person name="Walker B."/>
            <person name="Young S.K."/>
            <person name="Zeng Q."/>
            <person name="Gargeya S."/>
            <person name="Fitzgerald M."/>
            <person name="Haas B."/>
            <person name="Abouelleil A."/>
            <person name="Allen A.W."/>
            <person name="Alvarado L."/>
            <person name="Arachchi H.M."/>
            <person name="Berlin A.M."/>
            <person name="Chapman S.B."/>
            <person name="Gainer-Dewar J."/>
            <person name="Goldberg J."/>
            <person name="Griggs A."/>
            <person name="Gujja S."/>
            <person name="Hansen M."/>
            <person name="Howarth C."/>
            <person name="Imamovic A."/>
            <person name="Ireland A."/>
            <person name="Larimer J."/>
            <person name="McCowan C."/>
            <person name="Murphy C."/>
            <person name="Pearson M."/>
            <person name="Poon T.W."/>
            <person name="Priest M."/>
            <person name="Roberts A."/>
            <person name="Saif S."/>
            <person name="Shea T."/>
            <person name="Sisk P."/>
            <person name="Sykes S."/>
            <person name="Wortman J."/>
            <person name="Nusbaum C."/>
            <person name="Birren B."/>
        </authorList>
    </citation>
    <scope>NUCLEOTIDE SEQUENCE [LARGE SCALE GENOMIC DNA]</scope>
    <source>
        <strain evidence="2 3">CBS 617.96</strain>
    </source>
</reference>
<gene>
    <name evidence="2" type="ORF">A1O1_00528</name>
</gene>
<organism evidence="2 3">
    <name type="scientific">Capronia coronata CBS 617.96</name>
    <dbReference type="NCBI Taxonomy" id="1182541"/>
    <lineage>
        <taxon>Eukaryota</taxon>
        <taxon>Fungi</taxon>
        <taxon>Dikarya</taxon>
        <taxon>Ascomycota</taxon>
        <taxon>Pezizomycotina</taxon>
        <taxon>Eurotiomycetes</taxon>
        <taxon>Chaetothyriomycetidae</taxon>
        <taxon>Chaetothyriales</taxon>
        <taxon>Herpotrichiellaceae</taxon>
        <taxon>Capronia</taxon>
    </lineage>
</organism>
<dbReference type="eggNOG" id="ENOG502SN8F">
    <property type="taxonomic scope" value="Eukaryota"/>
</dbReference>
<name>W9YRB4_9EURO</name>
<protein>
    <submittedName>
        <fullName evidence="2">Uncharacterized protein</fullName>
    </submittedName>
</protein>
<keyword evidence="3" id="KW-1185">Reference proteome</keyword>
<feature type="compositionally biased region" description="Acidic residues" evidence="1">
    <location>
        <begin position="159"/>
        <end position="173"/>
    </location>
</feature>
<dbReference type="EMBL" id="AMWN01000001">
    <property type="protein sequence ID" value="EXJ95407.1"/>
    <property type="molecule type" value="Genomic_DNA"/>
</dbReference>
<evidence type="ECO:0000313" key="2">
    <source>
        <dbReference type="EMBL" id="EXJ95407.1"/>
    </source>
</evidence>
<proteinExistence type="predicted"/>